<proteinExistence type="inferred from homology"/>
<dbReference type="AlphaFoldDB" id="A0A430A6C2"/>
<dbReference type="PRINTS" id="PR00131">
    <property type="entry name" value="GLHYDRLASE1"/>
</dbReference>
<dbReference type="GO" id="GO:0016052">
    <property type="term" value="P:carbohydrate catabolic process"/>
    <property type="evidence" value="ECO:0007669"/>
    <property type="project" value="TreeGrafter"/>
</dbReference>
<dbReference type="EMBL" id="NGJY01000003">
    <property type="protein sequence ID" value="RSU02423.1"/>
    <property type="molecule type" value="Genomic_DNA"/>
</dbReference>
<dbReference type="RefSeq" id="WP_126832065.1">
    <property type="nucleotide sequence ID" value="NZ_CBCRYB010000009.1"/>
</dbReference>
<sequence>MYELKKGFPKDFLWGGATAACQIEGAYDVDGRSLSTSDIHRYHTGVDRKLTVEDEHTAESLQAAINDTTSYFPKRQGNDFYHRYKEDIALMKEMGFNSFRLSIAWPRIFPQGDELEPNEAGLAFYDKVIDEIVKNGMEPIVTMLHYDIPLNIVTKYGGFKNKAVIEMMVRYGKVLLERYADRVRYWIPFNQINLIQYCGFKSLGLVLDQSENFEEDQYRAIHNQFLINAKLKEIAKEIPENPQIGIMLADCTFYPHTCKPEDVSFAMTRNRMQYFFSDVALRGSYPRPMLRWFSENNIHIEITEEDERLLHDNTSDYLAFSYYYSRTVDASKNSMDAADITDNPHLKANDWGWTIDPLGFYNSMSQYWDRYQKPLMVTENGFGYQDVFEDGTVHDDYRIDYLREHIKTMKEAVKDGVELLGYLPWGPIDLVSSGTAEMSKRYGFVYVDYNDLGEGTGDRYKKDSFHWYKKVIGSNGEEL</sequence>
<dbReference type="PANTHER" id="PTHR10353:SF122">
    <property type="entry name" value="6-PHOSPHO-BETA-GLUCOSIDASE ASCB-RELATED"/>
    <property type="match status" value="1"/>
</dbReference>
<gene>
    <name evidence="5" type="ORF">CBF31_08625</name>
</gene>
<protein>
    <submittedName>
        <fullName evidence="5">Beta-glucosidase</fullName>
    </submittedName>
</protein>
<dbReference type="InterPro" id="IPR001360">
    <property type="entry name" value="Glyco_hydro_1"/>
</dbReference>
<evidence type="ECO:0000256" key="1">
    <source>
        <dbReference type="ARBA" id="ARBA00010838"/>
    </source>
</evidence>
<dbReference type="GO" id="GO:0008422">
    <property type="term" value="F:beta-glucosidase activity"/>
    <property type="evidence" value="ECO:0007669"/>
    <property type="project" value="TreeGrafter"/>
</dbReference>
<comment type="caution">
    <text evidence="5">The sequence shown here is derived from an EMBL/GenBank/DDBJ whole genome shotgun (WGS) entry which is preliminary data.</text>
</comment>
<dbReference type="Pfam" id="PF00232">
    <property type="entry name" value="Glyco_hydro_1"/>
    <property type="match status" value="1"/>
</dbReference>
<dbReference type="OrthoDB" id="1688691at2"/>
<dbReference type="InterPro" id="IPR017853">
    <property type="entry name" value="GH"/>
</dbReference>
<dbReference type="GO" id="GO:0005829">
    <property type="term" value="C:cytosol"/>
    <property type="evidence" value="ECO:0007669"/>
    <property type="project" value="TreeGrafter"/>
</dbReference>
<accession>A0A430A6C2</accession>
<organism evidence="5 6">
    <name type="scientific">Vagococcus fessus</name>
    <dbReference type="NCBI Taxonomy" id="120370"/>
    <lineage>
        <taxon>Bacteria</taxon>
        <taxon>Bacillati</taxon>
        <taxon>Bacillota</taxon>
        <taxon>Bacilli</taxon>
        <taxon>Lactobacillales</taxon>
        <taxon>Enterococcaceae</taxon>
        <taxon>Vagococcus</taxon>
    </lineage>
</organism>
<evidence type="ECO:0000256" key="4">
    <source>
        <dbReference type="RuleBase" id="RU003690"/>
    </source>
</evidence>
<evidence type="ECO:0000313" key="5">
    <source>
        <dbReference type="EMBL" id="RSU02423.1"/>
    </source>
</evidence>
<keyword evidence="3" id="KW-0326">Glycosidase</keyword>
<dbReference type="Proteomes" id="UP000287101">
    <property type="component" value="Unassembled WGS sequence"/>
</dbReference>
<keyword evidence="2" id="KW-0378">Hydrolase</keyword>
<dbReference type="FunFam" id="3.20.20.80:FF:000004">
    <property type="entry name" value="Beta-glucosidase 6-phospho-beta-glucosidase"/>
    <property type="match status" value="1"/>
</dbReference>
<evidence type="ECO:0000256" key="3">
    <source>
        <dbReference type="ARBA" id="ARBA00023295"/>
    </source>
</evidence>
<dbReference type="Gene3D" id="3.20.20.80">
    <property type="entry name" value="Glycosidases"/>
    <property type="match status" value="1"/>
</dbReference>
<dbReference type="SUPFAM" id="SSF51445">
    <property type="entry name" value="(Trans)glycosidases"/>
    <property type="match status" value="1"/>
</dbReference>
<evidence type="ECO:0000256" key="2">
    <source>
        <dbReference type="ARBA" id="ARBA00022801"/>
    </source>
</evidence>
<keyword evidence="6" id="KW-1185">Reference proteome</keyword>
<dbReference type="PANTHER" id="PTHR10353">
    <property type="entry name" value="GLYCOSYL HYDROLASE"/>
    <property type="match status" value="1"/>
</dbReference>
<comment type="similarity">
    <text evidence="1 4">Belongs to the glycosyl hydrolase 1 family.</text>
</comment>
<reference evidence="5 6" key="1">
    <citation type="submission" date="2017-05" db="EMBL/GenBank/DDBJ databases">
        <title>Vagococcus spp. assemblies.</title>
        <authorList>
            <person name="Gulvik C.A."/>
        </authorList>
    </citation>
    <scope>NUCLEOTIDE SEQUENCE [LARGE SCALE GENOMIC DNA]</scope>
    <source>
        <strain evidence="5 6">CCUG 41755</strain>
    </source>
</reference>
<evidence type="ECO:0000313" key="6">
    <source>
        <dbReference type="Proteomes" id="UP000287101"/>
    </source>
</evidence>
<name>A0A430A6C2_9ENTE</name>